<proteinExistence type="predicted"/>
<accession>A0A7S3NDP9</accession>
<sequence>MAYSLITLLTSLRFFEGAMRLLCYFAEIVGVILLVLFVVFYLGQLKGWDWIGGLNIYFTGPFALLGFALNLYIDSAPAQEEKKIMVVYQAYPEVHRNLLV</sequence>
<organism evidence="2">
    <name type="scientific">Euplotes harpa</name>
    <dbReference type="NCBI Taxonomy" id="151035"/>
    <lineage>
        <taxon>Eukaryota</taxon>
        <taxon>Sar</taxon>
        <taxon>Alveolata</taxon>
        <taxon>Ciliophora</taxon>
        <taxon>Intramacronucleata</taxon>
        <taxon>Spirotrichea</taxon>
        <taxon>Hypotrichia</taxon>
        <taxon>Euplotida</taxon>
        <taxon>Euplotidae</taxon>
        <taxon>Euplotes</taxon>
    </lineage>
</organism>
<keyword evidence="1" id="KW-0472">Membrane</keyword>
<dbReference type="EMBL" id="HBII01033850">
    <property type="protein sequence ID" value="CAE0355123.1"/>
    <property type="molecule type" value="Transcribed_RNA"/>
</dbReference>
<gene>
    <name evidence="2" type="ORF">EHAR0213_LOCUS14040</name>
</gene>
<reference evidence="2" key="1">
    <citation type="submission" date="2021-01" db="EMBL/GenBank/DDBJ databases">
        <authorList>
            <person name="Corre E."/>
            <person name="Pelletier E."/>
            <person name="Niang G."/>
            <person name="Scheremetjew M."/>
            <person name="Finn R."/>
            <person name="Kale V."/>
            <person name="Holt S."/>
            <person name="Cochrane G."/>
            <person name="Meng A."/>
            <person name="Brown T."/>
            <person name="Cohen L."/>
        </authorList>
    </citation>
    <scope>NUCLEOTIDE SEQUENCE</scope>
    <source>
        <strain evidence="2">FSP1.4</strain>
    </source>
</reference>
<keyword evidence="1" id="KW-1133">Transmembrane helix</keyword>
<name>A0A7S3NDP9_9SPIT</name>
<dbReference type="AlphaFoldDB" id="A0A7S3NDP9"/>
<evidence type="ECO:0000313" key="2">
    <source>
        <dbReference type="EMBL" id="CAE0355123.1"/>
    </source>
</evidence>
<keyword evidence="1" id="KW-0812">Transmembrane</keyword>
<protein>
    <submittedName>
        <fullName evidence="2">Uncharacterized protein</fullName>
    </submittedName>
</protein>
<feature type="transmembrane region" description="Helical" evidence="1">
    <location>
        <begin position="54"/>
        <end position="73"/>
    </location>
</feature>
<evidence type="ECO:0000256" key="1">
    <source>
        <dbReference type="SAM" id="Phobius"/>
    </source>
</evidence>
<feature type="transmembrane region" description="Helical" evidence="1">
    <location>
        <begin position="21"/>
        <end position="42"/>
    </location>
</feature>